<evidence type="ECO:0000256" key="1">
    <source>
        <dbReference type="ARBA" id="ARBA00004141"/>
    </source>
</evidence>
<feature type="transmembrane region" description="Helical" evidence="5">
    <location>
        <begin position="170"/>
        <end position="188"/>
    </location>
</feature>
<reference evidence="7 8" key="1">
    <citation type="submission" date="2024-01" db="EMBL/GenBank/DDBJ databases">
        <title>Roseobacter fucihabitans sp. nov., isolated from the brown alga Fucus spiralis.</title>
        <authorList>
            <person name="Hahnke S."/>
            <person name="Berger M."/>
            <person name="Schlingloff A."/>
            <person name="Athale I."/>
            <person name="Neumann-Schaal M."/>
            <person name="Adenaya A."/>
            <person name="Poehlein A."/>
            <person name="Daniel R."/>
            <person name="Pertersen J."/>
            <person name="Brinkhoff T."/>
        </authorList>
    </citation>
    <scope>NUCLEOTIDE SEQUENCE [LARGE SCALE GENOMIC DNA]</scope>
    <source>
        <strain evidence="7 8">B14</strain>
        <plasmid evidence="7 8">pROLI127</plasmid>
    </source>
</reference>
<feature type="transmembrane region" description="Helical" evidence="5">
    <location>
        <begin position="194"/>
        <end position="211"/>
    </location>
</feature>
<feature type="domain" description="Peptidase S54 rhomboid" evidence="6">
    <location>
        <begin position="76"/>
        <end position="211"/>
    </location>
</feature>
<comment type="subcellular location">
    <subcellularLocation>
        <location evidence="1">Membrane</location>
        <topology evidence="1">Multi-pass membrane protein</topology>
    </subcellularLocation>
</comment>
<gene>
    <name evidence="7" type="ORF">ROLI_045130</name>
</gene>
<feature type="transmembrane region" description="Helical" evidence="5">
    <location>
        <begin position="112"/>
        <end position="132"/>
    </location>
</feature>
<protein>
    <recommendedName>
        <fullName evidence="6">Peptidase S54 rhomboid domain-containing protein</fullName>
    </recommendedName>
</protein>
<keyword evidence="2 5" id="KW-0812">Transmembrane</keyword>
<evidence type="ECO:0000313" key="7">
    <source>
        <dbReference type="EMBL" id="WVX51411.1"/>
    </source>
</evidence>
<dbReference type="SUPFAM" id="SSF144091">
    <property type="entry name" value="Rhomboid-like"/>
    <property type="match status" value="1"/>
</dbReference>
<dbReference type="Gene3D" id="1.20.1540.10">
    <property type="entry name" value="Rhomboid-like"/>
    <property type="match status" value="1"/>
</dbReference>
<feature type="transmembrane region" description="Helical" evidence="5">
    <location>
        <begin position="82"/>
        <end position="105"/>
    </location>
</feature>
<proteinExistence type="predicted"/>
<dbReference type="Proteomes" id="UP001318682">
    <property type="component" value="Plasmid pROLI127"/>
</dbReference>
<evidence type="ECO:0000256" key="5">
    <source>
        <dbReference type="SAM" id="Phobius"/>
    </source>
</evidence>
<dbReference type="PANTHER" id="PTHR43066:SF11">
    <property type="entry name" value="PEPTIDASE S54 RHOMBOID DOMAIN-CONTAINING PROTEIN"/>
    <property type="match status" value="1"/>
</dbReference>
<dbReference type="Pfam" id="PF01694">
    <property type="entry name" value="Rhomboid"/>
    <property type="match status" value="1"/>
</dbReference>
<sequence length="222" mass="23966">MPFTASFLPRRTPRPDARVLIALILLCCGLEITLTLADFGLLGHERLRGMTYEYGGFWPGLLTGWTPNYTGQPYAMFLTYGFLHGGLAHLVVNMITLWSLGIAVIDRVGVRGFAILYLVSIFGGAAGYALLASGLQPMVGASGALFGLAGGLLAWMYVDRFTFRQGLLPVAQAIGFLVALNLVLWWAMSGQLAWQTHLGGFIAGWIAALLVDPRAFDPEASV</sequence>
<keyword evidence="8" id="KW-1185">Reference proteome</keyword>
<dbReference type="PANTHER" id="PTHR43066">
    <property type="entry name" value="RHOMBOID-RELATED PROTEIN"/>
    <property type="match status" value="1"/>
</dbReference>
<dbReference type="InterPro" id="IPR022764">
    <property type="entry name" value="Peptidase_S54_rhomboid_dom"/>
</dbReference>
<evidence type="ECO:0000259" key="6">
    <source>
        <dbReference type="Pfam" id="PF01694"/>
    </source>
</evidence>
<evidence type="ECO:0000313" key="8">
    <source>
        <dbReference type="Proteomes" id="UP001318682"/>
    </source>
</evidence>
<keyword evidence="4 5" id="KW-0472">Membrane</keyword>
<accession>A0ABZ2C077</accession>
<evidence type="ECO:0000256" key="4">
    <source>
        <dbReference type="ARBA" id="ARBA00023136"/>
    </source>
</evidence>
<dbReference type="EMBL" id="CP143424">
    <property type="protein sequence ID" value="WVX51411.1"/>
    <property type="molecule type" value="Genomic_DNA"/>
</dbReference>
<feature type="transmembrane region" description="Helical" evidence="5">
    <location>
        <begin position="138"/>
        <end position="158"/>
    </location>
</feature>
<keyword evidence="3 5" id="KW-1133">Transmembrane helix</keyword>
<keyword evidence="7" id="KW-0614">Plasmid</keyword>
<dbReference type="InterPro" id="IPR035952">
    <property type="entry name" value="Rhomboid-like_sf"/>
</dbReference>
<evidence type="ECO:0000256" key="3">
    <source>
        <dbReference type="ARBA" id="ARBA00022989"/>
    </source>
</evidence>
<geneLocation type="plasmid" evidence="7 8">
    <name>pROLI127</name>
</geneLocation>
<name>A0ABZ2C077_9RHOB</name>
<organism evidence="7 8">
    <name type="scientific">Roseobacter fucihabitans</name>
    <dbReference type="NCBI Taxonomy" id="1537242"/>
    <lineage>
        <taxon>Bacteria</taxon>
        <taxon>Pseudomonadati</taxon>
        <taxon>Pseudomonadota</taxon>
        <taxon>Alphaproteobacteria</taxon>
        <taxon>Rhodobacterales</taxon>
        <taxon>Roseobacteraceae</taxon>
        <taxon>Roseobacter</taxon>
    </lineage>
</organism>
<evidence type="ECO:0000256" key="2">
    <source>
        <dbReference type="ARBA" id="ARBA00022692"/>
    </source>
</evidence>